<dbReference type="Proteomes" id="UP000008209">
    <property type="component" value="Chromosome"/>
</dbReference>
<evidence type="ECO:0000256" key="1">
    <source>
        <dbReference type="SAM" id="SignalP"/>
    </source>
</evidence>
<gene>
    <name evidence="2" type="ordered locus">Sput200_2569</name>
</gene>
<proteinExistence type="predicted"/>
<feature type="chain" id="PRO_5003213418" description="Lipoprotein" evidence="1">
    <location>
        <begin position="30"/>
        <end position="129"/>
    </location>
</feature>
<feature type="signal peptide" evidence="1">
    <location>
        <begin position="1"/>
        <end position="29"/>
    </location>
</feature>
<protein>
    <recommendedName>
        <fullName evidence="4">Lipoprotein</fullName>
    </recommendedName>
</protein>
<accession>E6XS53</accession>
<sequence precursor="true">MKYQLKTKRSTQLIVFASLFICTCTTTSAENASFPLATLEQDRLASKGTASLESYGEEIGDALTDRQKAIIPIAALTASGNIPELVVALNNGLDQGRAGLYIVKLVNKPIQSNEFHSIMDDLYQSIISH</sequence>
<evidence type="ECO:0008006" key="4">
    <source>
        <dbReference type="Google" id="ProtNLM"/>
    </source>
</evidence>
<reference evidence="2 3" key="1">
    <citation type="submission" date="2011-01" db="EMBL/GenBank/DDBJ databases">
        <title>Complete sequence of Shewanella putrefaciens 200.</title>
        <authorList>
            <consortium name="US DOE Joint Genome Institute"/>
            <person name="Lucas S."/>
            <person name="Copeland A."/>
            <person name="Lapidus A."/>
            <person name="Cheng J.-F."/>
            <person name="Bruce D."/>
            <person name="Goodwin L."/>
            <person name="Pitluck S."/>
            <person name="Munk A.C."/>
            <person name="Detter J.C."/>
            <person name="Han C."/>
            <person name="Tapia R."/>
            <person name="Land M."/>
            <person name="Hauser L."/>
            <person name="Chang Y.-J."/>
            <person name="Jeffries C."/>
            <person name="Kyrpides N."/>
            <person name="Ivanova N."/>
            <person name="Mikhailova N."/>
            <person name="Kolker E."/>
            <person name="Lawrence C."/>
            <person name="McCue L.A."/>
            <person name="DiChristina T."/>
            <person name="Nealson K."/>
            <person name="Fredrickson J.K."/>
            <person name="Woyke T."/>
        </authorList>
    </citation>
    <scope>NUCLEOTIDE SEQUENCE [LARGE SCALE GENOMIC DNA]</scope>
    <source>
        <strain evidence="2 3">200</strain>
    </source>
</reference>
<dbReference type="AlphaFoldDB" id="E6XS53"/>
<dbReference type="HOGENOM" id="CLU_1947346_0_0_6"/>
<name>E6XS53_SHEP2</name>
<dbReference type="KEGG" id="shp:Sput200_2569"/>
<dbReference type="OrthoDB" id="9802489at2"/>
<keyword evidence="1" id="KW-0732">Signal</keyword>
<organism evidence="2 3">
    <name type="scientific">Shewanella putrefaciens (strain 200)</name>
    <dbReference type="NCBI Taxonomy" id="399804"/>
    <lineage>
        <taxon>Bacteria</taxon>
        <taxon>Pseudomonadati</taxon>
        <taxon>Pseudomonadota</taxon>
        <taxon>Gammaproteobacteria</taxon>
        <taxon>Alteromonadales</taxon>
        <taxon>Shewanellaceae</taxon>
        <taxon>Shewanella</taxon>
    </lineage>
</organism>
<dbReference type="EMBL" id="CP002457">
    <property type="protein sequence ID" value="ADV55008.1"/>
    <property type="molecule type" value="Genomic_DNA"/>
</dbReference>
<evidence type="ECO:0000313" key="2">
    <source>
        <dbReference type="EMBL" id="ADV55008.1"/>
    </source>
</evidence>
<evidence type="ECO:0000313" key="3">
    <source>
        <dbReference type="Proteomes" id="UP000008209"/>
    </source>
</evidence>